<feature type="compositionally biased region" description="Polar residues" evidence="1">
    <location>
        <begin position="262"/>
        <end position="273"/>
    </location>
</feature>
<feature type="region of interest" description="Disordered" evidence="1">
    <location>
        <begin position="159"/>
        <end position="195"/>
    </location>
</feature>
<evidence type="ECO:0000259" key="2">
    <source>
        <dbReference type="SMART" id="SM01017"/>
    </source>
</evidence>
<evidence type="ECO:0000313" key="4">
    <source>
        <dbReference type="Proteomes" id="UP000724874"/>
    </source>
</evidence>
<protein>
    <recommendedName>
        <fullName evidence="2">Arrestin C-terminal-like domain-containing protein</fullName>
    </recommendedName>
</protein>
<dbReference type="GO" id="GO:0005829">
    <property type="term" value="C:cytosol"/>
    <property type="evidence" value="ECO:0007669"/>
    <property type="project" value="TreeGrafter"/>
</dbReference>
<reference evidence="3" key="1">
    <citation type="submission" date="2020-11" db="EMBL/GenBank/DDBJ databases">
        <authorList>
            <consortium name="DOE Joint Genome Institute"/>
            <person name="Ahrendt S."/>
            <person name="Riley R."/>
            <person name="Andreopoulos W."/>
            <person name="LaButti K."/>
            <person name="Pangilinan J."/>
            <person name="Ruiz-duenas F.J."/>
            <person name="Barrasa J.M."/>
            <person name="Sanchez-Garcia M."/>
            <person name="Camarero S."/>
            <person name="Miyauchi S."/>
            <person name="Serrano A."/>
            <person name="Linde D."/>
            <person name="Babiker R."/>
            <person name="Drula E."/>
            <person name="Ayuso-Fernandez I."/>
            <person name="Pacheco R."/>
            <person name="Padilla G."/>
            <person name="Ferreira P."/>
            <person name="Barriuso J."/>
            <person name="Kellner H."/>
            <person name="Castanera R."/>
            <person name="Alfaro M."/>
            <person name="Ramirez L."/>
            <person name="Pisabarro A.G."/>
            <person name="Kuo A."/>
            <person name="Tritt A."/>
            <person name="Lipzen A."/>
            <person name="He G."/>
            <person name="Yan M."/>
            <person name="Ng V."/>
            <person name="Cullen D."/>
            <person name="Martin F."/>
            <person name="Rosso M.-N."/>
            <person name="Henrissat B."/>
            <person name="Hibbett D."/>
            <person name="Martinez A.T."/>
            <person name="Grigoriev I.V."/>
        </authorList>
    </citation>
    <scope>NUCLEOTIDE SEQUENCE</scope>
    <source>
        <strain evidence="3">AH 44721</strain>
    </source>
</reference>
<dbReference type="InterPro" id="IPR014756">
    <property type="entry name" value="Ig_E-set"/>
</dbReference>
<keyword evidence="4" id="KW-1185">Reference proteome</keyword>
<dbReference type="InterPro" id="IPR011021">
    <property type="entry name" value="Arrestin-like_N"/>
</dbReference>
<evidence type="ECO:0000256" key="1">
    <source>
        <dbReference type="SAM" id="MobiDB-lite"/>
    </source>
</evidence>
<feature type="compositionally biased region" description="Low complexity" evidence="1">
    <location>
        <begin position="166"/>
        <end position="177"/>
    </location>
</feature>
<dbReference type="PANTHER" id="PTHR11188:SF17">
    <property type="entry name" value="FI21816P1"/>
    <property type="match status" value="1"/>
</dbReference>
<dbReference type="SMART" id="SM01017">
    <property type="entry name" value="Arrestin_C"/>
    <property type="match status" value="1"/>
</dbReference>
<dbReference type="GO" id="GO:0005886">
    <property type="term" value="C:plasma membrane"/>
    <property type="evidence" value="ECO:0007669"/>
    <property type="project" value="TreeGrafter"/>
</dbReference>
<dbReference type="GO" id="GO:0070086">
    <property type="term" value="P:ubiquitin-dependent endocytosis"/>
    <property type="evidence" value="ECO:0007669"/>
    <property type="project" value="TreeGrafter"/>
</dbReference>
<feature type="domain" description="Arrestin C-terminal-like" evidence="2">
    <location>
        <begin position="505"/>
        <end position="697"/>
    </location>
</feature>
<feature type="compositionally biased region" description="Basic and acidic residues" evidence="1">
    <location>
        <begin position="288"/>
        <end position="306"/>
    </location>
</feature>
<evidence type="ECO:0000313" key="3">
    <source>
        <dbReference type="EMBL" id="KAF8911495.1"/>
    </source>
</evidence>
<sequence length="825" mass="91888">MAHQDKSKRTNSLSIRLTESAVFLRTDGVPQRRNAASPDTRSSMLRGLLILDLVKPTKITSIEVEFTATTLINYDVYDWLGIGARRMEVTEEHEVFNASTTYFRGGMSHAARRTASIGPGVSYAQRYNYDLSNNDQRDLEDEWDEVEWEEFRGRLPRMNESVDHTGSGCQQKQQSGSPLVGLRTRSNRRRSDDQHLLPSHIFPISYFTAVLSAPSSTHPAQNLEEFRNSLQSASGIHSFIEVNQGGLSGSIHSLHSVRQQERSLSCHPSTADTTPRLHSPEGAPHTPTRHESSRSRTRSGRPESLSHPHRYPYSPPPLESHASHASAESSSSSSSHLHLSQQHGPGNERGRKGSRFNLSVVSNILMDASKGTNYGAWAAAIDQTPRVMLEEDGSRSRESKERRIVSLVGFGKNKEHHHNDKGKTEGWKEFKKGTYSFPISFSIPANAPPSLQCEFGSVVWRLKASVHRPGAFKPKMTASRDVMVITCPTEEDTEDTENIIVERHWEQQLQYLISISGRSFYIGGTMPVTFTLMPLTKVKIHRLSVSIEEKVDYYTNMRRIARSDPVSRFTLLSIKGEGKGADPILPLDSDVPDVLRNSPFFTIVDPNASDSELTEIASSLMGPGPWTFHQELQLPKSCDILKFTNKNRRSNIIVSHMLKVVIRVERGDDLHTDGRTGKRKLYDIVVQTPVLILSCRCNPEWSSLPRYAEVLDTSTTITPSCPCQVARLRAQEQGTGFRPSSIYMPASLERITSRQSSASSNASAAESSPVNPLAMRSLRNLDENEMILRSNILFERLISGQETVNVASSPSSLPTQTHGNGVAVI</sequence>
<dbReference type="Pfam" id="PF00339">
    <property type="entry name" value="Arrestin_N"/>
    <property type="match status" value="1"/>
</dbReference>
<name>A0A9P5NZE7_GYMJU</name>
<dbReference type="EMBL" id="JADNYJ010000004">
    <property type="protein sequence ID" value="KAF8911495.1"/>
    <property type="molecule type" value="Genomic_DNA"/>
</dbReference>
<feature type="compositionally biased region" description="Polar residues" evidence="1">
    <location>
        <begin position="806"/>
        <end position="819"/>
    </location>
</feature>
<dbReference type="GO" id="GO:0030674">
    <property type="term" value="F:protein-macromolecule adaptor activity"/>
    <property type="evidence" value="ECO:0007669"/>
    <property type="project" value="TreeGrafter"/>
</dbReference>
<feature type="compositionally biased region" description="Low complexity" evidence="1">
    <location>
        <begin position="319"/>
        <end position="340"/>
    </location>
</feature>
<dbReference type="InterPro" id="IPR011022">
    <property type="entry name" value="Arrestin_C-like"/>
</dbReference>
<comment type="caution">
    <text evidence="3">The sequence shown here is derived from an EMBL/GenBank/DDBJ whole genome shotgun (WGS) entry which is preliminary data.</text>
</comment>
<proteinExistence type="predicted"/>
<dbReference type="InterPro" id="IPR014752">
    <property type="entry name" value="Arrestin-like_C"/>
</dbReference>
<dbReference type="GO" id="GO:0031625">
    <property type="term" value="F:ubiquitin protein ligase binding"/>
    <property type="evidence" value="ECO:0007669"/>
    <property type="project" value="TreeGrafter"/>
</dbReference>
<dbReference type="AlphaFoldDB" id="A0A9P5NZE7"/>
<feature type="region of interest" description="Disordered" evidence="1">
    <location>
        <begin position="255"/>
        <end position="353"/>
    </location>
</feature>
<dbReference type="InterPro" id="IPR050357">
    <property type="entry name" value="Arrestin_domain-protein"/>
</dbReference>
<dbReference type="PANTHER" id="PTHR11188">
    <property type="entry name" value="ARRESTIN DOMAIN CONTAINING PROTEIN"/>
    <property type="match status" value="1"/>
</dbReference>
<organism evidence="3 4">
    <name type="scientific">Gymnopilus junonius</name>
    <name type="common">Spectacular rustgill mushroom</name>
    <name type="synonym">Gymnopilus spectabilis subsp. junonius</name>
    <dbReference type="NCBI Taxonomy" id="109634"/>
    <lineage>
        <taxon>Eukaryota</taxon>
        <taxon>Fungi</taxon>
        <taxon>Dikarya</taxon>
        <taxon>Basidiomycota</taxon>
        <taxon>Agaricomycotina</taxon>
        <taxon>Agaricomycetes</taxon>
        <taxon>Agaricomycetidae</taxon>
        <taxon>Agaricales</taxon>
        <taxon>Agaricineae</taxon>
        <taxon>Hymenogastraceae</taxon>
        <taxon>Gymnopilus</taxon>
    </lineage>
</organism>
<dbReference type="Pfam" id="PF02752">
    <property type="entry name" value="Arrestin_C"/>
    <property type="match status" value="1"/>
</dbReference>
<accession>A0A9P5NZE7</accession>
<dbReference type="SUPFAM" id="SSF81296">
    <property type="entry name" value="E set domains"/>
    <property type="match status" value="1"/>
</dbReference>
<dbReference type="Gene3D" id="2.60.40.640">
    <property type="match status" value="1"/>
</dbReference>
<feature type="region of interest" description="Disordered" evidence="1">
    <location>
        <begin position="806"/>
        <end position="825"/>
    </location>
</feature>
<gene>
    <name evidence="3" type="ORF">CPB84DRAFT_1761971</name>
</gene>
<dbReference type="Proteomes" id="UP000724874">
    <property type="component" value="Unassembled WGS sequence"/>
</dbReference>
<dbReference type="OrthoDB" id="2238745at2759"/>